<name>A0ABR7LDV2_9PSEU</name>
<evidence type="ECO:0000259" key="2">
    <source>
        <dbReference type="Pfam" id="PF03713"/>
    </source>
</evidence>
<feature type="compositionally biased region" description="Polar residues" evidence="1">
    <location>
        <begin position="74"/>
        <end position="83"/>
    </location>
</feature>
<comment type="caution">
    <text evidence="3">The sequence shown here is derived from an EMBL/GenBank/DDBJ whole genome shotgun (WGS) entry which is preliminary data.</text>
</comment>
<reference evidence="3 4" key="1">
    <citation type="submission" date="2020-06" db="EMBL/GenBank/DDBJ databases">
        <title>Actinokineospora xiongansis sp. nov., isolated from soil of Baiyangdian.</title>
        <authorList>
            <person name="Zhang X."/>
        </authorList>
    </citation>
    <scope>NUCLEOTIDE SEQUENCE [LARGE SCALE GENOMIC DNA]</scope>
    <source>
        <strain evidence="3 4">HBU206404</strain>
    </source>
</reference>
<feature type="region of interest" description="Disordered" evidence="1">
    <location>
        <begin position="1"/>
        <end position="83"/>
    </location>
</feature>
<gene>
    <name evidence="3" type="ORF">GPZ80_27365</name>
</gene>
<accession>A0ABR7LDV2</accession>
<dbReference type="InterPro" id="IPR012347">
    <property type="entry name" value="Ferritin-like"/>
</dbReference>
<feature type="domain" description="DUF305" evidence="2">
    <location>
        <begin position="1"/>
        <end position="67"/>
    </location>
</feature>
<evidence type="ECO:0000256" key="1">
    <source>
        <dbReference type="SAM" id="MobiDB-lite"/>
    </source>
</evidence>
<dbReference type="Pfam" id="PF03713">
    <property type="entry name" value="DUF305"/>
    <property type="match status" value="1"/>
</dbReference>
<sequence length="83" mass="9004">MIAHPGQAIEMAKLVPSRSTEPKMLDPAGSVEQAQGPEIEKMREWSDERGAPTATWPRWNRRGAAATPPGRLPSRSSTASAPR</sequence>
<dbReference type="InterPro" id="IPR005183">
    <property type="entry name" value="DUF305_CopM-like"/>
</dbReference>
<evidence type="ECO:0000313" key="4">
    <source>
        <dbReference type="Proteomes" id="UP000734823"/>
    </source>
</evidence>
<organism evidence="3 4">
    <name type="scientific">Actinokineospora xionganensis</name>
    <dbReference type="NCBI Taxonomy" id="2684470"/>
    <lineage>
        <taxon>Bacteria</taxon>
        <taxon>Bacillati</taxon>
        <taxon>Actinomycetota</taxon>
        <taxon>Actinomycetes</taxon>
        <taxon>Pseudonocardiales</taxon>
        <taxon>Pseudonocardiaceae</taxon>
        <taxon>Actinokineospora</taxon>
    </lineage>
</organism>
<keyword evidence="4" id="KW-1185">Reference proteome</keyword>
<proteinExistence type="predicted"/>
<dbReference type="EMBL" id="JABVED010000021">
    <property type="protein sequence ID" value="MBC6450886.1"/>
    <property type="molecule type" value="Genomic_DNA"/>
</dbReference>
<protein>
    <submittedName>
        <fullName evidence="3">DUF305 domain-containing protein</fullName>
    </submittedName>
</protein>
<dbReference type="Proteomes" id="UP000734823">
    <property type="component" value="Unassembled WGS sequence"/>
</dbReference>
<dbReference type="Gene3D" id="1.20.1260.10">
    <property type="match status" value="1"/>
</dbReference>
<feature type="compositionally biased region" description="Basic and acidic residues" evidence="1">
    <location>
        <begin position="38"/>
        <end position="50"/>
    </location>
</feature>
<evidence type="ECO:0000313" key="3">
    <source>
        <dbReference type="EMBL" id="MBC6450886.1"/>
    </source>
</evidence>